<evidence type="ECO:0000256" key="4">
    <source>
        <dbReference type="ARBA" id="ARBA00023163"/>
    </source>
</evidence>
<dbReference type="AlphaFoldDB" id="A0A1I8A1P4"/>
<dbReference type="GO" id="GO:0016251">
    <property type="term" value="F:RNA polymerase II general transcription initiation factor activity"/>
    <property type="evidence" value="ECO:0007669"/>
    <property type="project" value="TreeGrafter"/>
</dbReference>
<dbReference type="InterPro" id="IPR006809">
    <property type="entry name" value="TAFII28_dom"/>
</dbReference>
<dbReference type="Gene3D" id="1.10.20.10">
    <property type="entry name" value="Histone, subunit A"/>
    <property type="match status" value="1"/>
</dbReference>
<accession>A0A1I8A1P4</accession>
<reference evidence="9" key="1">
    <citation type="submission" date="2016-11" db="UniProtKB">
        <authorList>
            <consortium name="WormBaseParasite"/>
        </authorList>
    </citation>
    <scope>IDENTIFICATION</scope>
</reference>
<evidence type="ECO:0000256" key="2">
    <source>
        <dbReference type="ARBA" id="ARBA00009788"/>
    </source>
</evidence>
<organism evidence="8 9">
    <name type="scientific">Steinernema glaseri</name>
    <dbReference type="NCBI Taxonomy" id="37863"/>
    <lineage>
        <taxon>Eukaryota</taxon>
        <taxon>Metazoa</taxon>
        <taxon>Ecdysozoa</taxon>
        <taxon>Nematoda</taxon>
        <taxon>Chromadorea</taxon>
        <taxon>Rhabditida</taxon>
        <taxon>Tylenchina</taxon>
        <taxon>Panagrolaimomorpha</taxon>
        <taxon>Strongyloidoidea</taxon>
        <taxon>Steinernematidae</taxon>
        <taxon>Steinernema</taxon>
    </lineage>
</organism>
<comment type="subcellular location">
    <subcellularLocation>
        <location evidence="1">Nucleus</location>
    </subcellularLocation>
</comment>
<evidence type="ECO:0000313" key="9">
    <source>
        <dbReference type="WBParaSite" id="L893_g31994.t1"/>
    </source>
</evidence>
<dbReference type="FunFam" id="1.10.20.10:FF:000061">
    <property type="entry name" value="TFIID subunit"/>
    <property type="match status" value="1"/>
</dbReference>
<name>A0A1I8A1P4_9BILA</name>
<dbReference type="PANTHER" id="PTHR13218">
    <property type="entry name" value="TRANSCRIPTION INITIATION FACTOR TFIID SUBUNIT 11-RELATED"/>
    <property type="match status" value="1"/>
</dbReference>
<dbReference type="GO" id="GO:0046982">
    <property type="term" value="F:protein heterodimerization activity"/>
    <property type="evidence" value="ECO:0007669"/>
    <property type="project" value="InterPro"/>
</dbReference>
<evidence type="ECO:0000256" key="3">
    <source>
        <dbReference type="ARBA" id="ARBA00023015"/>
    </source>
</evidence>
<keyword evidence="8" id="KW-1185">Reference proteome</keyword>
<evidence type="ECO:0000256" key="6">
    <source>
        <dbReference type="ARBA" id="ARBA00072882"/>
    </source>
</evidence>
<comment type="similarity">
    <text evidence="2">Belongs to the TAF11 family.</text>
</comment>
<dbReference type="PANTHER" id="PTHR13218:SF8">
    <property type="entry name" value="TRANSCRIPTION INITIATION FACTOR TFIID SUBUNIT 11"/>
    <property type="match status" value="1"/>
</dbReference>
<dbReference type="Proteomes" id="UP000095287">
    <property type="component" value="Unplaced"/>
</dbReference>
<dbReference type="SUPFAM" id="SSF47113">
    <property type="entry name" value="Histone-fold"/>
    <property type="match status" value="1"/>
</dbReference>
<dbReference type="CDD" id="cd08048">
    <property type="entry name" value="HFD_TAF11"/>
    <property type="match status" value="1"/>
</dbReference>
<proteinExistence type="inferred from homology"/>
<dbReference type="InterPro" id="IPR009072">
    <property type="entry name" value="Histone-fold"/>
</dbReference>
<feature type="domain" description="TAFII28-like protein" evidence="7">
    <location>
        <begin position="1"/>
        <end position="76"/>
    </location>
</feature>
<keyword evidence="3" id="KW-0805">Transcription regulation</keyword>
<dbReference type="InterPro" id="IPR045127">
    <property type="entry name" value="TAF11-like"/>
</dbReference>
<keyword evidence="4" id="KW-0804">Transcription</keyword>
<dbReference type="WBParaSite" id="L893_g31994.t1">
    <property type="protein sequence ID" value="L893_g31994.t1"/>
    <property type="gene ID" value="L893_g31994"/>
</dbReference>
<dbReference type="Pfam" id="PF04719">
    <property type="entry name" value="TAFII28"/>
    <property type="match status" value="1"/>
</dbReference>
<dbReference type="GO" id="GO:0051123">
    <property type="term" value="P:RNA polymerase II preinitiation complex assembly"/>
    <property type="evidence" value="ECO:0007669"/>
    <property type="project" value="InterPro"/>
</dbReference>
<keyword evidence="5" id="KW-0539">Nucleus</keyword>
<protein>
    <recommendedName>
        <fullName evidence="6">Transcription initiation factor TFIID subunit 11</fullName>
    </recommendedName>
</protein>
<evidence type="ECO:0000313" key="8">
    <source>
        <dbReference type="Proteomes" id="UP000095287"/>
    </source>
</evidence>
<sequence length="100" mass="11245">MARYEAYRRSSFPKSAIRRLIYQTTRAQASRNVVIAVAGLAKMFTGELVEEALDIQNKEGKIGDDPLQPKHLQMALQSLKDKGKLSHLPGFRKNPFSSDL</sequence>
<evidence type="ECO:0000256" key="5">
    <source>
        <dbReference type="ARBA" id="ARBA00023242"/>
    </source>
</evidence>
<dbReference type="GO" id="GO:0005669">
    <property type="term" value="C:transcription factor TFIID complex"/>
    <property type="evidence" value="ECO:0007669"/>
    <property type="project" value="InterPro"/>
</dbReference>
<evidence type="ECO:0000259" key="7">
    <source>
        <dbReference type="Pfam" id="PF04719"/>
    </source>
</evidence>
<evidence type="ECO:0000256" key="1">
    <source>
        <dbReference type="ARBA" id="ARBA00004123"/>
    </source>
</evidence>